<dbReference type="RefSeq" id="WP_197316952.1">
    <property type="nucleotide sequence ID" value="NZ_JADZSC010000002.1"/>
</dbReference>
<proteinExistence type="predicted"/>
<evidence type="ECO:0000313" key="4">
    <source>
        <dbReference type="Proteomes" id="UP000614490"/>
    </source>
</evidence>
<feature type="compositionally biased region" description="Basic and acidic residues" evidence="1">
    <location>
        <begin position="36"/>
        <end position="47"/>
    </location>
</feature>
<feature type="region of interest" description="Disordered" evidence="1">
    <location>
        <begin position="27"/>
        <end position="99"/>
    </location>
</feature>
<keyword evidence="2" id="KW-0732">Signal</keyword>
<evidence type="ECO:0008006" key="5">
    <source>
        <dbReference type="Google" id="ProtNLM"/>
    </source>
</evidence>
<protein>
    <recommendedName>
        <fullName evidence="5">Lipoprotein</fullName>
    </recommendedName>
</protein>
<feature type="compositionally biased region" description="Acidic residues" evidence="1">
    <location>
        <begin position="49"/>
        <end position="59"/>
    </location>
</feature>
<dbReference type="AlphaFoldDB" id="A0A931MUT5"/>
<reference evidence="3 4" key="1">
    <citation type="journal article" date="2005" name="Int. J. Syst. Evol. Microbiol.">
        <title>Halobacillus yeomjeoni sp. nov., isolated from a marine solar saltern in Korea.</title>
        <authorList>
            <person name="Yoon J.H."/>
            <person name="Kang S.J."/>
            <person name="Lee C.H."/>
            <person name="Oh H.W."/>
            <person name="Oh T.K."/>
        </authorList>
    </citation>
    <scope>NUCLEOTIDE SEQUENCE [LARGE SCALE GENOMIC DNA]</scope>
    <source>
        <strain evidence="3 4">KCTC 3957</strain>
    </source>
</reference>
<evidence type="ECO:0000256" key="1">
    <source>
        <dbReference type="SAM" id="MobiDB-lite"/>
    </source>
</evidence>
<feature type="chain" id="PRO_5038563317" description="Lipoprotein" evidence="2">
    <location>
        <begin position="21"/>
        <end position="264"/>
    </location>
</feature>
<accession>A0A931MUT5</accession>
<evidence type="ECO:0000313" key="3">
    <source>
        <dbReference type="EMBL" id="MBH0230308.1"/>
    </source>
</evidence>
<evidence type="ECO:0000256" key="2">
    <source>
        <dbReference type="SAM" id="SignalP"/>
    </source>
</evidence>
<name>A0A931MUT5_9BACI</name>
<keyword evidence="4" id="KW-1185">Reference proteome</keyword>
<feature type="compositionally biased region" description="Basic and acidic residues" evidence="1">
    <location>
        <begin position="68"/>
        <end position="80"/>
    </location>
</feature>
<dbReference type="EMBL" id="JADZSC010000002">
    <property type="protein sequence ID" value="MBH0230308.1"/>
    <property type="molecule type" value="Genomic_DNA"/>
</dbReference>
<comment type="caution">
    <text evidence="3">The sequence shown here is derived from an EMBL/GenBank/DDBJ whole genome shotgun (WGS) entry which is preliminary data.</text>
</comment>
<dbReference type="Proteomes" id="UP000614490">
    <property type="component" value="Unassembled WGS sequence"/>
</dbReference>
<dbReference type="PROSITE" id="PS51257">
    <property type="entry name" value="PROKAR_LIPOPROTEIN"/>
    <property type="match status" value="1"/>
</dbReference>
<gene>
    <name evidence="3" type="ORF">H0267_08800</name>
</gene>
<organism evidence="3 4">
    <name type="scientific">Halobacillus yeomjeoni</name>
    <dbReference type="NCBI Taxonomy" id="311194"/>
    <lineage>
        <taxon>Bacteria</taxon>
        <taxon>Bacillati</taxon>
        <taxon>Bacillota</taxon>
        <taxon>Bacilli</taxon>
        <taxon>Bacillales</taxon>
        <taxon>Bacillaceae</taxon>
        <taxon>Halobacillus</taxon>
    </lineage>
</organism>
<sequence>MKRFFLMLMTIILMTLVACNTSTPEAVTSMDVTESGENKEETSKPGEESSQDQPEEEGSETTPASGEPKSESKTSEKGSSDEFSEQMGEPMPSIDIGIDLSTNTFGMNGVFTGDSNNQVIQTLGEPIEKVDNERYDYTFIDAWYSEKLMVVFDDLGVNYLQADSSMEDGKLLSDSFINDFPGTIYQATEEQKSLTGSLELLVFVLGESSVLAMEKYEDESTDVTRSYMVSDIHHWSFARGWDMAAFQDETQFNEIDALTAQRAQ</sequence>
<feature type="signal peptide" evidence="2">
    <location>
        <begin position="1"/>
        <end position="20"/>
    </location>
</feature>